<dbReference type="Ensembl" id="ENSACAT00000037675.1">
    <property type="protein sequence ID" value="ENSACAP00000034733.1"/>
    <property type="gene ID" value="ENSACAG00000038089.1"/>
</dbReference>
<evidence type="ECO:0000259" key="3">
    <source>
        <dbReference type="PROSITE" id="PS50835"/>
    </source>
</evidence>
<dbReference type="Gene3D" id="2.60.40.10">
    <property type="entry name" value="Immunoglobulins"/>
    <property type="match status" value="1"/>
</dbReference>
<evidence type="ECO:0000313" key="5">
    <source>
        <dbReference type="Proteomes" id="UP000001646"/>
    </source>
</evidence>
<dbReference type="InterPro" id="IPR013783">
    <property type="entry name" value="Ig-like_fold"/>
</dbReference>
<dbReference type="GO" id="GO:0007339">
    <property type="term" value="P:binding of sperm to zona pellucida"/>
    <property type="evidence" value="ECO:0000318"/>
    <property type="project" value="GO_Central"/>
</dbReference>
<dbReference type="OrthoDB" id="9045220at2759"/>
<dbReference type="InterPro" id="IPR036179">
    <property type="entry name" value="Ig-like_dom_sf"/>
</dbReference>
<keyword evidence="2" id="KW-0812">Transmembrane</keyword>
<dbReference type="InterPro" id="IPR011641">
    <property type="entry name" value="Tyr-kin_ephrin_A/B_rcpt-like"/>
</dbReference>
<organism evidence="4 5">
    <name type="scientific">Anolis carolinensis</name>
    <name type="common">Green anole</name>
    <name type="synonym">American chameleon</name>
    <dbReference type="NCBI Taxonomy" id="28377"/>
    <lineage>
        <taxon>Eukaryota</taxon>
        <taxon>Metazoa</taxon>
        <taxon>Chordata</taxon>
        <taxon>Craniata</taxon>
        <taxon>Vertebrata</taxon>
        <taxon>Euteleostomi</taxon>
        <taxon>Lepidosauria</taxon>
        <taxon>Squamata</taxon>
        <taxon>Bifurcata</taxon>
        <taxon>Unidentata</taxon>
        <taxon>Episquamata</taxon>
        <taxon>Toxicofera</taxon>
        <taxon>Iguania</taxon>
        <taxon>Dactyloidae</taxon>
        <taxon>Anolis</taxon>
    </lineage>
</organism>
<dbReference type="Proteomes" id="UP000001646">
    <property type="component" value="Chromosome 6"/>
</dbReference>
<dbReference type="GeneTree" id="ENSGT00520000055647"/>
<accession>A0A803THP3</accession>
<keyword evidence="2" id="KW-1133">Transmembrane helix</keyword>
<dbReference type="SMART" id="SM01411">
    <property type="entry name" value="Ephrin_rec_like"/>
    <property type="match status" value="1"/>
</dbReference>
<feature type="transmembrane region" description="Helical" evidence="2">
    <location>
        <begin position="285"/>
        <end position="306"/>
    </location>
</feature>
<dbReference type="GO" id="GO:0002199">
    <property type="term" value="C:zona pellucida receptor complex"/>
    <property type="evidence" value="ECO:0000318"/>
    <property type="project" value="GO_Central"/>
</dbReference>
<dbReference type="Pfam" id="PF07354">
    <property type="entry name" value="Sp38"/>
    <property type="match status" value="1"/>
</dbReference>
<evidence type="ECO:0000256" key="1">
    <source>
        <dbReference type="SAM" id="MobiDB-lite"/>
    </source>
</evidence>
<dbReference type="GO" id="GO:0001675">
    <property type="term" value="P:acrosome assembly"/>
    <property type="evidence" value="ECO:0000318"/>
    <property type="project" value="GO_Central"/>
</dbReference>
<dbReference type="InParanoid" id="A0A803THP3"/>
<dbReference type="GO" id="GO:0005576">
    <property type="term" value="C:extracellular region"/>
    <property type="evidence" value="ECO:0007669"/>
    <property type="project" value="InterPro"/>
</dbReference>
<keyword evidence="5" id="KW-1185">Reference proteome</keyword>
<dbReference type="SUPFAM" id="SSF48726">
    <property type="entry name" value="Immunoglobulin"/>
    <property type="match status" value="1"/>
</dbReference>
<sequence length="430" mass="47916">MEGITDPKYLWMGPLGLIARGSKKFLLSEDGNLEIYSIKSSDSGRYTCKVNYLYNTEQLTTEIHFMVYVYHIPDKSLHLSSEFTAESCKTDKIASYEKHLLEKLESLISNLSCEIKEWSTQCHASTDAVEKITYKLTFQFGVFPLMLTIADLCRSPPCENSTSNIRKAYENIKEFFELQKTDSSHIDQLYLIPGTLAAVKVDHCKPGFGKNINAGRNNSMCPGCCVTCPPGRFSAKHDTICILCPVGSYNEKYGQVECENCPEAKSSDGKGAKTQRKCHRILPMWMAFLISSAATSVILVTTWIIITKCCKKTIAAQYIREAESEVKKRLQDFANIASDEEIQAQRSKLSPVKLENDKAADSVEESMALLNNDELTEPSTHAGTSLSPGQAGQSELETNIESLPALPNQRNFAPSNQQRLLADIIKTKMP</sequence>
<keyword evidence="2" id="KW-0472">Membrane</keyword>
<proteinExistence type="predicted"/>
<dbReference type="PANTHER" id="PTHR15443">
    <property type="entry name" value="ZONA PELLUCIDA BINDING PROTEIN SP38"/>
    <property type="match status" value="1"/>
</dbReference>
<protein>
    <recommendedName>
        <fullName evidence="3">Ig-like domain-containing protein</fullName>
    </recommendedName>
</protein>
<dbReference type="PROSITE" id="PS50835">
    <property type="entry name" value="IG_LIKE"/>
    <property type="match status" value="1"/>
</dbReference>
<dbReference type="AlphaFoldDB" id="A0A803THP3"/>
<reference evidence="4" key="3">
    <citation type="submission" date="2025-09" db="UniProtKB">
        <authorList>
            <consortium name="Ensembl"/>
        </authorList>
    </citation>
    <scope>IDENTIFICATION</scope>
</reference>
<dbReference type="GO" id="GO:0001669">
    <property type="term" value="C:acrosomal vesicle"/>
    <property type="evidence" value="ECO:0000318"/>
    <property type="project" value="GO_Central"/>
</dbReference>
<dbReference type="Pfam" id="PF07699">
    <property type="entry name" value="Ephrin_rec_like"/>
    <property type="match status" value="1"/>
</dbReference>
<feature type="region of interest" description="Disordered" evidence="1">
    <location>
        <begin position="376"/>
        <end position="395"/>
    </location>
</feature>
<gene>
    <name evidence="4" type="primary">LOC103279179</name>
</gene>
<dbReference type="PANTHER" id="PTHR15443:SF6">
    <property type="entry name" value="IG-LIKE DOMAIN-CONTAINING PROTEIN"/>
    <property type="match status" value="1"/>
</dbReference>
<dbReference type="InterPro" id="IPR048806">
    <property type="entry name" value="ZPBP1/2_N"/>
</dbReference>
<reference evidence="4" key="2">
    <citation type="submission" date="2025-08" db="UniProtKB">
        <authorList>
            <consortium name="Ensembl"/>
        </authorList>
    </citation>
    <scope>IDENTIFICATION</scope>
</reference>
<feature type="domain" description="Ig-like" evidence="3">
    <location>
        <begin position="1"/>
        <end position="60"/>
    </location>
</feature>
<dbReference type="InterPro" id="IPR007110">
    <property type="entry name" value="Ig-like_dom"/>
</dbReference>
<dbReference type="GeneID" id="103279179"/>
<name>A0A803THP3_ANOCA</name>
<reference evidence="4 5" key="1">
    <citation type="submission" date="2009-12" db="EMBL/GenBank/DDBJ databases">
        <title>The Genome Sequence of Anolis carolinensis (Green Anole Lizard).</title>
        <authorList>
            <consortium name="The Genome Sequencing Platform"/>
            <person name="Di Palma F."/>
            <person name="Alfoldi J."/>
            <person name="Heiman D."/>
            <person name="Young S."/>
            <person name="Grabherr M."/>
            <person name="Johnson J."/>
            <person name="Lander E.S."/>
            <person name="Lindblad-Toh K."/>
        </authorList>
    </citation>
    <scope>NUCLEOTIDE SEQUENCE [LARGE SCALE GENOMIC DNA]</scope>
    <source>
        <strain evidence="4 5">JBL SC #1</strain>
    </source>
</reference>
<dbReference type="Gene3D" id="2.10.50.10">
    <property type="entry name" value="Tumor Necrosis Factor Receptor, subunit A, domain 2"/>
    <property type="match status" value="1"/>
</dbReference>
<feature type="compositionally biased region" description="Polar residues" evidence="1">
    <location>
        <begin position="377"/>
        <end position="395"/>
    </location>
</feature>
<evidence type="ECO:0000256" key="2">
    <source>
        <dbReference type="SAM" id="Phobius"/>
    </source>
</evidence>
<dbReference type="InterPro" id="IPR010857">
    <property type="entry name" value="Sp38-bd"/>
</dbReference>
<evidence type="ECO:0000313" key="4">
    <source>
        <dbReference type="Ensembl" id="ENSACAP00000034733.1"/>
    </source>
</evidence>